<dbReference type="InterPro" id="IPR012674">
    <property type="entry name" value="Calycin"/>
</dbReference>
<dbReference type="Proteomes" id="UP000274429">
    <property type="component" value="Unassembled WGS sequence"/>
</dbReference>
<reference evidence="6" key="1">
    <citation type="submission" date="2017-02" db="UniProtKB">
        <authorList>
            <consortium name="WormBaseParasite"/>
        </authorList>
    </citation>
    <scope>IDENTIFICATION</scope>
</reference>
<evidence type="ECO:0000256" key="1">
    <source>
        <dbReference type="ARBA" id="ARBA00008390"/>
    </source>
</evidence>
<name>A0A0R3X9K4_HYDTA</name>
<dbReference type="CDD" id="cd00742">
    <property type="entry name" value="FABP"/>
    <property type="match status" value="1"/>
</dbReference>
<dbReference type="Pfam" id="PF00061">
    <property type="entry name" value="Lipocalin"/>
    <property type="match status" value="1"/>
</dbReference>
<reference evidence="4 5" key="2">
    <citation type="submission" date="2018-11" db="EMBL/GenBank/DDBJ databases">
        <authorList>
            <consortium name="Pathogen Informatics"/>
        </authorList>
    </citation>
    <scope>NUCLEOTIDE SEQUENCE [LARGE SCALE GENOMIC DNA]</scope>
</reference>
<dbReference type="InterPro" id="IPR031259">
    <property type="entry name" value="ILBP"/>
</dbReference>
<dbReference type="PRINTS" id="PR00178">
    <property type="entry name" value="FATTYACIDBP"/>
</dbReference>
<protein>
    <submittedName>
        <fullName evidence="6">FABP domain-containing protein</fullName>
    </submittedName>
</protein>
<dbReference type="WBParaSite" id="TTAC_0001022901-mRNA-1">
    <property type="protein sequence ID" value="TTAC_0001022901-mRNA-1"/>
    <property type="gene ID" value="TTAC_0001022901"/>
</dbReference>
<evidence type="ECO:0000259" key="3">
    <source>
        <dbReference type="Pfam" id="PF00061"/>
    </source>
</evidence>
<sequence>MEAFIGTWKNESSEDFDKIMERLKVNPELRKMGNTIKPNFIISDMGGGKYNMRLESSVKIIDTTFKLGEKFKEVTPDSREVTSLITLDHNVLKQEQVGPDRTVYIDREVDGNTMKMIVKVDELVSTRTYSKVA</sequence>
<dbReference type="GO" id="GO:0008289">
    <property type="term" value="F:lipid binding"/>
    <property type="evidence" value="ECO:0007669"/>
    <property type="project" value="UniProtKB-KW"/>
</dbReference>
<evidence type="ECO:0000313" key="6">
    <source>
        <dbReference type="WBParaSite" id="TTAC_0001022901-mRNA-1"/>
    </source>
</evidence>
<keyword evidence="5" id="KW-1185">Reference proteome</keyword>
<dbReference type="AlphaFoldDB" id="A0A0R3X9K4"/>
<dbReference type="Gene3D" id="2.40.128.20">
    <property type="match status" value="1"/>
</dbReference>
<dbReference type="OrthoDB" id="412780at2759"/>
<dbReference type="InterPro" id="IPR000463">
    <property type="entry name" value="Fatty_acid-bd"/>
</dbReference>
<dbReference type="SUPFAM" id="SSF50814">
    <property type="entry name" value="Lipocalins"/>
    <property type="match status" value="1"/>
</dbReference>
<feature type="domain" description="Lipocalin/cytosolic fatty-acid binding" evidence="3">
    <location>
        <begin position="6"/>
        <end position="129"/>
    </location>
</feature>
<proteinExistence type="inferred from homology"/>
<accession>A0A0R3X9K4</accession>
<dbReference type="STRING" id="6205.A0A0R3X9K4"/>
<keyword evidence="2" id="KW-0446">Lipid-binding</keyword>
<gene>
    <name evidence="4" type="ORF">TTAC_LOCUS10214</name>
</gene>
<evidence type="ECO:0000313" key="4">
    <source>
        <dbReference type="EMBL" id="VDM35194.1"/>
    </source>
</evidence>
<dbReference type="EMBL" id="UYWX01021432">
    <property type="protein sequence ID" value="VDM35194.1"/>
    <property type="molecule type" value="Genomic_DNA"/>
</dbReference>
<comment type="similarity">
    <text evidence="1">Belongs to the calycin superfamily. Fatty-acid binding protein (FABP) family.</text>
</comment>
<dbReference type="InterPro" id="IPR000566">
    <property type="entry name" value="Lipocln_cytosolic_FA-bd_dom"/>
</dbReference>
<evidence type="ECO:0000256" key="2">
    <source>
        <dbReference type="ARBA" id="ARBA00023121"/>
    </source>
</evidence>
<organism evidence="6">
    <name type="scientific">Hydatigena taeniaeformis</name>
    <name type="common">Feline tapeworm</name>
    <name type="synonym">Taenia taeniaeformis</name>
    <dbReference type="NCBI Taxonomy" id="6205"/>
    <lineage>
        <taxon>Eukaryota</taxon>
        <taxon>Metazoa</taxon>
        <taxon>Spiralia</taxon>
        <taxon>Lophotrochozoa</taxon>
        <taxon>Platyhelminthes</taxon>
        <taxon>Cestoda</taxon>
        <taxon>Eucestoda</taxon>
        <taxon>Cyclophyllidea</taxon>
        <taxon>Taeniidae</taxon>
        <taxon>Hydatigera</taxon>
    </lineage>
</organism>
<evidence type="ECO:0000313" key="5">
    <source>
        <dbReference type="Proteomes" id="UP000274429"/>
    </source>
</evidence>
<dbReference type="PANTHER" id="PTHR11955">
    <property type="entry name" value="FATTY ACID BINDING PROTEIN"/>
    <property type="match status" value="1"/>
</dbReference>